<dbReference type="GO" id="GO:0046983">
    <property type="term" value="F:protein dimerization activity"/>
    <property type="evidence" value="ECO:0007669"/>
    <property type="project" value="InterPro"/>
</dbReference>
<keyword evidence="4" id="KW-1185">Reference proteome</keyword>
<dbReference type="Proteomes" id="UP000663832">
    <property type="component" value="Unassembled WGS sequence"/>
</dbReference>
<feature type="region of interest" description="Disordered" evidence="1">
    <location>
        <begin position="257"/>
        <end position="314"/>
    </location>
</feature>
<feature type="region of interest" description="Disordered" evidence="1">
    <location>
        <begin position="1"/>
        <end position="32"/>
    </location>
</feature>
<dbReference type="EMBL" id="CAJNOM010000222">
    <property type="protein sequence ID" value="CAF1250463.1"/>
    <property type="molecule type" value="Genomic_DNA"/>
</dbReference>
<reference evidence="3" key="1">
    <citation type="submission" date="2021-02" db="EMBL/GenBank/DDBJ databases">
        <authorList>
            <person name="Nowell W R."/>
        </authorList>
    </citation>
    <scope>NUCLEOTIDE SEQUENCE</scope>
</reference>
<name>A0A815A0R5_9BILA</name>
<feature type="compositionally biased region" description="Basic residues" evidence="1">
    <location>
        <begin position="260"/>
        <end position="277"/>
    </location>
</feature>
<dbReference type="AlphaFoldDB" id="A0A815A0R5"/>
<protein>
    <recommendedName>
        <fullName evidence="2">Anoctamin dimerisation domain-containing protein</fullName>
    </recommendedName>
</protein>
<feature type="region of interest" description="Disordered" evidence="1">
    <location>
        <begin position="191"/>
        <end position="220"/>
    </location>
</feature>
<gene>
    <name evidence="3" type="ORF">QVE165_LOCUS28478</name>
</gene>
<organism evidence="3 4">
    <name type="scientific">Adineta steineri</name>
    <dbReference type="NCBI Taxonomy" id="433720"/>
    <lineage>
        <taxon>Eukaryota</taxon>
        <taxon>Metazoa</taxon>
        <taxon>Spiralia</taxon>
        <taxon>Gnathifera</taxon>
        <taxon>Rotifera</taxon>
        <taxon>Eurotatoria</taxon>
        <taxon>Bdelloidea</taxon>
        <taxon>Adinetida</taxon>
        <taxon>Adinetidae</taxon>
        <taxon>Adineta</taxon>
    </lineage>
</organism>
<comment type="caution">
    <text evidence="3">The sequence shown here is derived from an EMBL/GenBank/DDBJ whole genome shotgun (WGS) entry which is preliminary data.</text>
</comment>
<proteinExistence type="predicted"/>
<evidence type="ECO:0000256" key="1">
    <source>
        <dbReference type="SAM" id="MobiDB-lite"/>
    </source>
</evidence>
<dbReference type="OrthoDB" id="10029214at2759"/>
<sequence>MLHNDLSNPNEDSGSTNDNDRRQSILATSSPQTDSLPIDCILVYSRNDDSDNNEDNDNEGKFYMSPSERRDRFEDYLKNKQHLILQTVKTSSTKKMYVKVHTPFHILLLTAEKMRMRLPIEKIEENKNNALEPNKSCWNRFTTSLKRPFLLLLFIAYAASYPSLRDITTDDEENNNGLELKLRSLLNQLEDEQDSNEQMERSVSSDEDDDEDSSFSKRQVKKETKCEIECVHKERFPSRGKGKTIKEAAKTCKNKCVIPGKKHGGKHVAPKKPGHKMSLRELLDNDSNSSEEQQNDRREFYDYLMEQIQRNNKE</sequence>
<feature type="domain" description="Anoctamin dimerisation" evidence="2">
    <location>
        <begin position="38"/>
        <end position="144"/>
    </location>
</feature>
<dbReference type="Pfam" id="PF16178">
    <property type="entry name" value="Anoct_dimer"/>
    <property type="match status" value="1"/>
</dbReference>
<evidence type="ECO:0000313" key="3">
    <source>
        <dbReference type="EMBL" id="CAF1250463.1"/>
    </source>
</evidence>
<evidence type="ECO:0000259" key="2">
    <source>
        <dbReference type="Pfam" id="PF16178"/>
    </source>
</evidence>
<feature type="compositionally biased region" description="Polar residues" evidence="1">
    <location>
        <begin position="1"/>
        <end position="17"/>
    </location>
</feature>
<accession>A0A815A0R5</accession>
<evidence type="ECO:0000313" key="4">
    <source>
        <dbReference type="Proteomes" id="UP000663832"/>
    </source>
</evidence>
<dbReference type="InterPro" id="IPR032394">
    <property type="entry name" value="Anoct_dimer"/>
</dbReference>